<dbReference type="OrthoDB" id="882771at2"/>
<name>A0A1H9HEM5_9BACT</name>
<evidence type="ECO:0000313" key="1">
    <source>
        <dbReference type="EMBL" id="SEQ60789.1"/>
    </source>
</evidence>
<dbReference type="RefSeq" id="WP_090168902.1">
    <property type="nucleotide sequence ID" value="NZ_FOFB01000012.1"/>
</dbReference>
<dbReference type="Proteomes" id="UP000199021">
    <property type="component" value="Unassembled WGS sequence"/>
</dbReference>
<keyword evidence="2" id="KW-1185">Reference proteome</keyword>
<accession>A0A1H9HEM5</accession>
<dbReference type="EMBL" id="FOFB01000012">
    <property type="protein sequence ID" value="SEQ60789.1"/>
    <property type="molecule type" value="Genomic_DNA"/>
</dbReference>
<proteinExistence type="predicted"/>
<protein>
    <submittedName>
        <fullName evidence="1">Uncharacterized protein</fullName>
    </submittedName>
</protein>
<evidence type="ECO:0000313" key="2">
    <source>
        <dbReference type="Proteomes" id="UP000199021"/>
    </source>
</evidence>
<gene>
    <name evidence="1" type="ORF">SAMN05444359_112130</name>
</gene>
<reference evidence="2" key="1">
    <citation type="submission" date="2016-10" db="EMBL/GenBank/DDBJ databases">
        <authorList>
            <person name="Varghese N."/>
            <person name="Submissions S."/>
        </authorList>
    </citation>
    <scope>NUCLEOTIDE SEQUENCE [LARGE SCALE GENOMIC DNA]</scope>
    <source>
        <strain evidence="2">DSM 24740</strain>
    </source>
</reference>
<organism evidence="1 2">
    <name type="scientific">Neolewinella agarilytica</name>
    <dbReference type="NCBI Taxonomy" id="478744"/>
    <lineage>
        <taxon>Bacteria</taxon>
        <taxon>Pseudomonadati</taxon>
        <taxon>Bacteroidota</taxon>
        <taxon>Saprospiria</taxon>
        <taxon>Saprospirales</taxon>
        <taxon>Lewinellaceae</taxon>
        <taxon>Neolewinella</taxon>
    </lineage>
</organism>
<dbReference type="AlphaFoldDB" id="A0A1H9HEM5"/>
<dbReference type="InParanoid" id="A0A1H9HEM5"/>
<dbReference type="STRING" id="478744.SAMN05444359_112130"/>
<sequence>MTTNYSPLSNPDSFAKALPERITYLEGMPRNYRFNAKRGNLNFEDEKEITAGGSAFSLLPLAIRVFRAPLFKGPDRLWLEIFFLNKSGHLCGVLFHSSSVDRFYNAAGKRMVYDRVSPLGSLITVRPLPRMHPEHGPYFVADFTFEDLPTPAQNKAQEIRQAIPPIYRRDTVTHPETMLLQEGYQAPDYEAQSTEITNHAPA</sequence>